<evidence type="ECO:0000256" key="2">
    <source>
        <dbReference type="PROSITE-ProRule" id="PRU00169"/>
    </source>
</evidence>
<feature type="domain" description="Response regulatory" evidence="3">
    <location>
        <begin position="8"/>
        <end position="127"/>
    </location>
</feature>
<sequence>MAMTDAVTIGVVDNDDMALRALRAIIGSLDAGFSVVWAVTSPSSAARRCMVPRTRPDVVVIDMAMNEMPGYELCGKIRGLCPGVGIVGITSYPLDHYRRRAAYHGAHALVAKHDVAALAAAITGAAAHGRNSIRESDEPAAAAAITGTDGPAALSSQELRIMQAYAQGSRTSDIMAMFGITKSTVASYEHRACAKLGARTRAHAIAICIREHLF</sequence>
<dbReference type="EMBL" id="JAHBBD010000004">
    <property type="protein sequence ID" value="MBW3082264.1"/>
    <property type="molecule type" value="Genomic_DNA"/>
</dbReference>
<evidence type="ECO:0000256" key="1">
    <source>
        <dbReference type="ARBA" id="ARBA00023125"/>
    </source>
</evidence>
<dbReference type="SMART" id="SM00421">
    <property type="entry name" value="HTH_LUXR"/>
    <property type="match status" value="1"/>
</dbReference>
<dbReference type="InterPro" id="IPR000792">
    <property type="entry name" value="Tscrpt_reg_LuxR_C"/>
</dbReference>
<keyword evidence="1" id="KW-0238">DNA-binding</keyword>
<accession>A0ABS6W6Z8</accession>
<keyword evidence="2" id="KW-0597">Phosphoprotein</keyword>
<gene>
    <name evidence="4" type="ORF">KIH73_02540</name>
</gene>
<protein>
    <submittedName>
        <fullName evidence="4">Response regulator transcription factor</fullName>
    </submittedName>
</protein>
<proteinExistence type="predicted"/>
<dbReference type="InterPro" id="IPR001789">
    <property type="entry name" value="Sig_transdc_resp-reg_receiver"/>
</dbReference>
<feature type="modified residue" description="4-aspartylphosphate" evidence="2">
    <location>
        <position position="62"/>
    </location>
</feature>
<reference evidence="4 5" key="1">
    <citation type="submission" date="2021-05" db="EMBL/GenBank/DDBJ databases">
        <title>Phylogenetic classification of ten novel species belonging to the genus Bifidobacterium comprising B. colchicus sp. nov., B. abeli sp. nov., B. bicoloris sp. nov., B. guerezis sp. nov., B. rosaliae sp. nov., B. santillanensis sp. nov., B. argentati sp. nov., B. amazzoni sp. nov., B. pluviali sp. nov., and B. pinnaculum sp. nov.</title>
        <authorList>
            <person name="Lugli G.A."/>
            <person name="Ruiz Garcia L."/>
            <person name="Margolles A."/>
            <person name="Ventura M."/>
        </authorList>
    </citation>
    <scope>NUCLEOTIDE SEQUENCE [LARGE SCALE GENOMIC DNA]</scope>
    <source>
        <strain evidence="4 5">6T3</strain>
    </source>
</reference>
<organism evidence="4 5">
    <name type="scientific">Bifidobacterium phasiani</name>
    <dbReference type="NCBI Taxonomy" id="2834431"/>
    <lineage>
        <taxon>Bacteria</taxon>
        <taxon>Bacillati</taxon>
        <taxon>Actinomycetota</taxon>
        <taxon>Actinomycetes</taxon>
        <taxon>Bifidobacteriales</taxon>
        <taxon>Bifidobacteriaceae</taxon>
        <taxon>Bifidobacterium</taxon>
    </lineage>
</organism>
<evidence type="ECO:0000259" key="3">
    <source>
        <dbReference type="PROSITE" id="PS50110"/>
    </source>
</evidence>
<dbReference type="RefSeq" id="WP_219080226.1">
    <property type="nucleotide sequence ID" value="NZ_JAHBBD010000004.1"/>
</dbReference>
<evidence type="ECO:0000313" key="5">
    <source>
        <dbReference type="Proteomes" id="UP000812844"/>
    </source>
</evidence>
<dbReference type="PANTHER" id="PTHR43214">
    <property type="entry name" value="TWO-COMPONENT RESPONSE REGULATOR"/>
    <property type="match status" value="1"/>
</dbReference>
<dbReference type="Pfam" id="PF00072">
    <property type="entry name" value="Response_reg"/>
    <property type="match status" value="1"/>
</dbReference>
<dbReference type="PROSITE" id="PS50110">
    <property type="entry name" value="RESPONSE_REGULATORY"/>
    <property type="match status" value="1"/>
</dbReference>
<name>A0ABS6W6Z8_9BIFI</name>
<comment type="caution">
    <text evidence="4">The sequence shown here is derived from an EMBL/GenBank/DDBJ whole genome shotgun (WGS) entry which is preliminary data.</text>
</comment>
<dbReference type="Proteomes" id="UP000812844">
    <property type="component" value="Unassembled WGS sequence"/>
</dbReference>
<dbReference type="Pfam" id="PF00196">
    <property type="entry name" value="GerE"/>
    <property type="match status" value="1"/>
</dbReference>
<dbReference type="InterPro" id="IPR039420">
    <property type="entry name" value="WalR-like"/>
</dbReference>
<evidence type="ECO:0000313" key="4">
    <source>
        <dbReference type="EMBL" id="MBW3082264.1"/>
    </source>
</evidence>
<keyword evidence="5" id="KW-1185">Reference proteome</keyword>
<dbReference type="SMART" id="SM00448">
    <property type="entry name" value="REC"/>
    <property type="match status" value="1"/>
</dbReference>